<dbReference type="EMBL" id="JABANP010000359">
    <property type="protein sequence ID" value="KAF4683566.1"/>
    <property type="molecule type" value="Genomic_DNA"/>
</dbReference>
<evidence type="ECO:0000313" key="3">
    <source>
        <dbReference type="Proteomes" id="UP000541610"/>
    </source>
</evidence>
<name>A0A7J6NII4_PEROL</name>
<sequence length="156" mass="16885">MTMGAMETSLFVWTASLPETITDHQKLSGDIANDEVVRITDRRDDFRIVVVLLVAFIGYSDEIEDIDRVNLTLTLTQGQMAGLPSPPAVDRGQVPPHNDAGADDHDDVVAEDRFCDEVSRTGGETDDAFLNLARPYGYGSALQDASTEVTGIGLLS</sequence>
<evidence type="ECO:0000313" key="2">
    <source>
        <dbReference type="EMBL" id="KAF4683566.1"/>
    </source>
</evidence>
<dbReference type="AlphaFoldDB" id="A0A7J6NII4"/>
<reference evidence="2 3" key="1">
    <citation type="submission" date="2020-04" db="EMBL/GenBank/DDBJ databases">
        <title>Perkinsus olseni comparative genomics.</title>
        <authorList>
            <person name="Bogema D.R."/>
        </authorList>
    </citation>
    <scope>NUCLEOTIDE SEQUENCE [LARGE SCALE GENOMIC DNA]</scope>
    <source>
        <strain evidence="2">00978-12</strain>
    </source>
</reference>
<feature type="region of interest" description="Disordered" evidence="1">
    <location>
        <begin position="85"/>
        <end position="105"/>
    </location>
</feature>
<comment type="caution">
    <text evidence="2">The sequence shown here is derived from an EMBL/GenBank/DDBJ whole genome shotgun (WGS) entry which is preliminary data.</text>
</comment>
<proteinExistence type="predicted"/>
<accession>A0A7J6NII4</accession>
<gene>
    <name evidence="2" type="ORF">FOZ60_008924</name>
</gene>
<protein>
    <submittedName>
        <fullName evidence="2">Uncharacterized protein</fullName>
    </submittedName>
</protein>
<evidence type="ECO:0000256" key="1">
    <source>
        <dbReference type="SAM" id="MobiDB-lite"/>
    </source>
</evidence>
<organism evidence="2 3">
    <name type="scientific">Perkinsus olseni</name>
    <name type="common">Perkinsus atlanticus</name>
    <dbReference type="NCBI Taxonomy" id="32597"/>
    <lineage>
        <taxon>Eukaryota</taxon>
        <taxon>Sar</taxon>
        <taxon>Alveolata</taxon>
        <taxon>Perkinsozoa</taxon>
        <taxon>Perkinsea</taxon>
        <taxon>Perkinsida</taxon>
        <taxon>Perkinsidae</taxon>
        <taxon>Perkinsus</taxon>
    </lineage>
</organism>
<dbReference type="Proteomes" id="UP000541610">
    <property type="component" value="Unassembled WGS sequence"/>
</dbReference>